<evidence type="ECO:0000256" key="1">
    <source>
        <dbReference type="SAM" id="MobiDB-lite"/>
    </source>
</evidence>
<dbReference type="EMBL" id="JANFNH010000020">
    <property type="protein sequence ID" value="MCQ4043834.1"/>
    <property type="molecule type" value="Genomic_DNA"/>
</dbReference>
<sequence length="1414" mass="150809">MLGKQWQTSSDYAVTTAGDATGLHVLTARQGEGYAWKTIATLSEPGVTTDRWIGNTCTTGDGKYLVAVYTPRQADNKPQLVERGGFTATVNLATGEVTKLPINASLAYFDPSCGTGHTAVFTQSGTEGDKVLTKLVTVDAATGKVTSYVSEPGQVTSAVPVGDGLIAAEGNTLIHIDDDGKTARKATTQGTAFHLHPTGSGVVFADHDARSGSESVKELSPSGKTITLATAPLGKVGLAAGADGRAFVTGEGVRTGTLPGDVRRVDAPADAEISSDGELAITSATAQDLADAVTNARRYEQAHPQGRPPEVAPKQTRQGPPSKSDSQPPGSPQPVVIVARALRTGHAVTFTASPTVVAAKDKAATGGRTSPLLAFMAEGANRPSTMAPRDTDPANDPVDANRTCSIPRNDPHTMVYQPTPNQVEWAADLAVRGLLDSAHVQRPGNWKDSGLSDSWAPQDLFPLPTLVTGGRIPAQVLLGILAQESNLWQASSHSEPGEYGNPLVSNFYGTYVYPSQKGYDPKLIWKVHWDSADCGYGVGQVTDGMRLAGKQKPGETPLSPTQQRAVAVDYATGIAGAAQILASKWNELHASGTTIKLNNDDPSRIENWFAAAWNYNEGMGYHNGNWGLGWLNNPANPSYPPDRKAFLNLDEDPLAVKDAAHPQYWSYEEKVMGWAGWSIDTGRSYDNNGNQQHKGDSGFNTNGFIPSWWGGTQAVLNRENVEPPLSTFCSAANGCDPNNVPHCTTEDCFYSHLWHADATWKPDCSTTCGYEYLTHNKNLAEPGDAKLLYGYTDPANGYSSFCNGPGGAGVVVVNDIPGSTSTPTCRDGSDGQGTFSFSFPADEHNDYEAKEDLEQDSSGYGGHYYFSHGRQPNNWDNLLETTGTWTPSGLSKHVYLIQAFAPYLGNKTHTADYQVYDGFGNKWDSVVDQSQNNQLFGWITVGYFYLQPGAKVVLTNVTNDGSSGDTAVAYDALMFTPIEGTFQHHTFDAASIFPSNINLDTVAPPYTAGPMRNRQTLYGWADARIHGGTPPNQLPPPFGSGPFKGLANYPACTAAPSSDCIGATVKSAIQAWGQDVTAAGTDVNSHPSIPDWLAFTNPTPPPATIDPDHSFTDDHSYKIKTHIDVRWVSGPDGKVIPGSQLVTYTPHTSDTPLAPFVVSFAKAIAKDYNIPIPDVSFTAQDANVYGRQVAVPNPMKTGITPGKAYPSKEDPATVDSSGKCVNTKVVSGGVLGYRMLDGQQSTDLAMQGWLSDLNSFVKQGKLPEEVAGTAGDFYSLFFRHGGINNGNPEGSLFNFAPPIWQNASIAFCSDGTIHDTQNAINTDDGKGTGLVYQSYMPDLYLYYDGKMVDEYGKPASGPVQRGDFYDFTLHGYGGCQSAGRGNGGNPWDIALDTGDDARPSGAGFCDQNPPPPVS</sequence>
<feature type="compositionally biased region" description="Polar residues" evidence="1">
    <location>
        <begin position="315"/>
        <end position="328"/>
    </location>
</feature>
<evidence type="ECO:0000313" key="2">
    <source>
        <dbReference type="EMBL" id="MCQ4043834.1"/>
    </source>
</evidence>
<evidence type="ECO:0008006" key="4">
    <source>
        <dbReference type="Google" id="ProtNLM"/>
    </source>
</evidence>
<feature type="region of interest" description="Disordered" evidence="1">
    <location>
        <begin position="382"/>
        <end position="414"/>
    </location>
</feature>
<dbReference type="SUPFAM" id="SSF69304">
    <property type="entry name" value="Tricorn protease N-terminal domain"/>
    <property type="match status" value="1"/>
</dbReference>
<name>A0ABT1PEP4_9ACTN</name>
<gene>
    <name evidence="2" type="ORF">NON19_17860</name>
</gene>
<protein>
    <recommendedName>
        <fullName evidence="4">Transglycosylase SLT domain-containing protein</fullName>
    </recommendedName>
</protein>
<keyword evidence="3" id="KW-1185">Reference proteome</keyword>
<accession>A0ABT1PEP4</accession>
<dbReference type="RefSeq" id="WP_255929266.1">
    <property type="nucleotide sequence ID" value="NZ_JANFNH010000020.1"/>
</dbReference>
<reference evidence="2 3" key="1">
    <citation type="submission" date="2022-06" db="EMBL/GenBank/DDBJ databases">
        <title>Draft genome sequence of type strain Streptomyces rubrisoli DSM 42083.</title>
        <authorList>
            <person name="Duangmal K."/>
            <person name="Klaysubun C."/>
        </authorList>
    </citation>
    <scope>NUCLEOTIDE SEQUENCE [LARGE SCALE GENOMIC DNA]</scope>
    <source>
        <strain evidence="2 3">DSM 42083</strain>
    </source>
</reference>
<feature type="region of interest" description="Disordered" evidence="1">
    <location>
        <begin position="298"/>
        <end position="333"/>
    </location>
</feature>
<dbReference type="Proteomes" id="UP001206206">
    <property type="component" value="Unassembled WGS sequence"/>
</dbReference>
<comment type="caution">
    <text evidence="2">The sequence shown here is derived from an EMBL/GenBank/DDBJ whole genome shotgun (WGS) entry which is preliminary data.</text>
</comment>
<evidence type="ECO:0000313" key="3">
    <source>
        <dbReference type="Proteomes" id="UP001206206"/>
    </source>
</evidence>
<feature type="region of interest" description="Disordered" evidence="1">
    <location>
        <begin position="1391"/>
        <end position="1414"/>
    </location>
</feature>
<organism evidence="2 3">
    <name type="scientific">Streptantibioticus rubrisoli</name>
    <dbReference type="NCBI Taxonomy" id="1387313"/>
    <lineage>
        <taxon>Bacteria</taxon>
        <taxon>Bacillati</taxon>
        <taxon>Actinomycetota</taxon>
        <taxon>Actinomycetes</taxon>
        <taxon>Kitasatosporales</taxon>
        <taxon>Streptomycetaceae</taxon>
        <taxon>Streptantibioticus</taxon>
    </lineage>
</organism>
<proteinExistence type="predicted"/>